<protein>
    <submittedName>
        <fullName evidence="2">Uncharacterized protein</fullName>
    </submittedName>
</protein>
<dbReference type="Proteomes" id="UP000801492">
    <property type="component" value="Unassembled WGS sequence"/>
</dbReference>
<evidence type="ECO:0000313" key="2">
    <source>
        <dbReference type="EMBL" id="KAF2901690.1"/>
    </source>
</evidence>
<keyword evidence="1" id="KW-0732">Signal</keyword>
<name>A0A8K0DJN6_IGNLU</name>
<evidence type="ECO:0000313" key="3">
    <source>
        <dbReference type="Proteomes" id="UP000801492"/>
    </source>
</evidence>
<keyword evidence="3" id="KW-1185">Reference proteome</keyword>
<dbReference type="AlphaFoldDB" id="A0A8K0DJN6"/>
<evidence type="ECO:0000256" key="1">
    <source>
        <dbReference type="SAM" id="SignalP"/>
    </source>
</evidence>
<feature type="chain" id="PRO_5035441056" evidence="1">
    <location>
        <begin position="21"/>
        <end position="126"/>
    </location>
</feature>
<organism evidence="2 3">
    <name type="scientific">Ignelater luminosus</name>
    <name type="common">Cucubano</name>
    <name type="synonym">Pyrophorus luminosus</name>
    <dbReference type="NCBI Taxonomy" id="2038154"/>
    <lineage>
        <taxon>Eukaryota</taxon>
        <taxon>Metazoa</taxon>
        <taxon>Ecdysozoa</taxon>
        <taxon>Arthropoda</taxon>
        <taxon>Hexapoda</taxon>
        <taxon>Insecta</taxon>
        <taxon>Pterygota</taxon>
        <taxon>Neoptera</taxon>
        <taxon>Endopterygota</taxon>
        <taxon>Coleoptera</taxon>
        <taxon>Polyphaga</taxon>
        <taxon>Elateriformia</taxon>
        <taxon>Elateroidea</taxon>
        <taxon>Elateridae</taxon>
        <taxon>Agrypninae</taxon>
        <taxon>Pyrophorini</taxon>
        <taxon>Ignelater</taxon>
    </lineage>
</organism>
<gene>
    <name evidence="2" type="ORF">ILUMI_04503</name>
</gene>
<dbReference type="EMBL" id="VTPC01001511">
    <property type="protein sequence ID" value="KAF2901690.1"/>
    <property type="molecule type" value="Genomic_DNA"/>
</dbReference>
<comment type="caution">
    <text evidence="2">The sequence shown here is derived from an EMBL/GenBank/DDBJ whole genome shotgun (WGS) entry which is preliminary data.</text>
</comment>
<reference evidence="2" key="1">
    <citation type="submission" date="2019-08" db="EMBL/GenBank/DDBJ databases">
        <title>The genome of the North American firefly Photinus pyralis.</title>
        <authorList>
            <consortium name="Photinus pyralis genome working group"/>
            <person name="Fallon T.R."/>
            <person name="Sander Lower S.E."/>
            <person name="Weng J.-K."/>
        </authorList>
    </citation>
    <scope>NUCLEOTIDE SEQUENCE</scope>
    <source>
        <strain evidence="2">TRF0915ILg1</strain>
        <tissue evidence="2">Whole body</tissue>
    </source>
</reference>
<accession>A0A8K0DJN6</accession>
<sequence length="126" mass="14238">MGKLLPILFCFTLLLFLVDSNKITKLLKKLILVSHSDTTKKGHGKEKAIAFVLRVSGSKALCIGQEGSRKEGGSWLYCTDNNINEEMNNKHRKNIQYISSRKSNVLKSNLKEEVDKEVEDLVNESK</sequence>
<feature type="signal peptide" evidence="1">
    <location>
        <begin position="1"/>
        <end position="20"/>
    </location>
</feature>
<proteinExistence type="predicted"/>